<reference evidence="2" key="1">
    <citation type="submission" date="2021-01" db="EMBL/GenBank/DDBJ databases">
        <authorList>
            <consortium name="Genoscope - CEA"/>
            <person name="William W."/>
        </authorList>
    </citation>
    <scope>NUCLEOTIDE SEQUENCE</scope>
</reference>
<gene>
    <name evidence="2" type="ORF">DARMORV10_C09P10950.1</name>
</gene>
<name>A0A816IQW4_BRANA</name>
<feature type="region of interest" description="Disordered" evidence="1">
    <location>
        <begin position="1"/>
        <end position="23"/>
    </location>
</feature>
<organism evidence="2">
    <name type="scientific">Brassica napus</name>
    <name type="common">Rape</name>
    <dbReference type="NCBI Taxonomy" id="3708"/>
    <lineage>
        <taxon>Eukaryota</taxon>
        <taxon>Viridiplantae</taxon>
        <taxon>Streptophyta</taxon>
        <taxon>Embryophyta</taxon>
        <taxon>Tracheophyta</taxon>
        <taxon>Spermatophyta</taxon>
        <taxon>Magnoliopsida</taxon>
        <taxon>eudicotyledons</taxon>
        <taxon>Gunneridae</taxon>
        <taxon>Pentapetalae</taxon>
        <taxon>rosids</taxon>
        <taxon>malvids</taxon>
        <taxon>Brassicales</taxon>
        <taxon>Brassicaceae</taxon>
        <taxon>Brassiceae</taxon>
        <taxon>Brassica</taxon>
    </lineage>
</organism>
<sequence length="75" mass="9030">MEHKHRHSRKPWSKFINTDNQHLVPPEWKPISRTIINKIRGDARGNRVRFPRELRAKEHLPRGGRDTPHVRKNQN</sequence>
<feature type="region of interest" description="Disordered" evidence="1">
    <location>
        <begin position="51"/>
        <end position="75"/>
    </location>
</feature>
<dbReference type="AlphaFoldDB" id="A0A816IQW4"/>
<feature type="compositionally biased region" description="Basic and acidic residues" evidence="1">
    <location>
        <begin position="51"/>
        <end position="69"/>
    </location>
</feature>
<evidence type="ECO:0000313" key="2">
    <source>
        <dbReference type="EMBL" id="CAF1716981.1"/>
    </source>
</evidence>
<evidence type="ECO:0000256" key="1">
    <source>
        <dbReference type="SAM" id="MobiDB-lite"/>
    </source>
</evidence>
<accession>A0A816IQW4</accession>
<protein>
    <submittedName>
        <fullName evidence="2">(rape) hypothetical protein</fullName>
    </submittedName>
</protein>
<dbReference type="Proteomes" id="UP001295469">
    <property type="component" value="Chromosome C09"/>
</dbReference>
<dbReference type="EMBL" id="HG994373">
    <property type="protein sequence ID" value="CAF1716981.1"/>
    <property type="molecule type" value="Genomic_DNA"/>
</dbReference>
<proteinExistence type="predicted"/>
<feature type="compositionally biased region" description="Basic residues" evidence="1">
    <location>
        <begin position="1"/>
        <end position="12"/>
    </location>
</feature>